<organism evidence="1 2">
    <name type="scientific">Stieleria neptunia</name>
    <dbReference type="NCBI Taxonomy" id="2527979"/>
    <lineage>
        <taxon>Bacteria</taxon>
        <taxon>Pseudomonadati</taxon>
        <taxon>Planctomycetota</taxon>
        <taxon>Planctomycetia</taxon>
        <taxon>Pirellulales</taxon>
        <taxon>Pirellulaceae</taxon>
        <taxon>Stieleria</taxon>
    </lineage>
</organism>
<protein>
    <submittedName>
        <fullName evidence="1">Uncharacterized protein</fullName>
    </submittedName>
</protein>
<dbReference type="OrthoDB" id="7052298at2"/>
<dbReference type="Proteomes" id="UP000319004">
    <property type="component" value="Chromosome"/>
</dbReference>
<keyword evidence="2" id="KW-1185">Reference proteome</keyword>
<proteinExistence type="predicted"/>
<accession>A0A518HNR2</accession>
<sequence>MAEHQLPLGRALIDGLIGLGRSMGYCVKREHPVLASEHGEASKVDVAWFSDDAQRFPLMIFEVESRAGNTIASNPLKVFAQDVDQFEKPLFYFQVIAEGKAETSRIQLLKNQYGTHNYRLYRLGRGEWMRLLIDVVKQHGRIRSSIDYVGVYNELADSRWPDEIDPIVVLDAAYDERLSQDQRFAEYAWLAQHEDNVRKRMPNLISEDQESGWNGARSIPTYLAHYWAPAILSAWMIGRHHGMELSGVWDNHLNVWNNESLGYMRMFEPEFFTHDYAQFILSIGGPFVACLAGLAQGHGSAINDFVEVLRSVLERFSPGDGGLQIAVWLCHISARMGNVNNFDFAFQFIQSSGGLSLEGIVCPPSSYLLENCSRNEYFPAGDSVSLTIFEFQDLMNIRHGNSDCDRASVAFQSLCQDNYCLGWSDEVLATLWSRS</sequence>
<reference evidence="1 2" key="1">
    <citation type="submission" date="2019-03" db="EMBL/GenBank/DDBJ databases">
        <title>Deep-cultivation of Planctomycetes and their phenomic and genomic characterization uncovers novel biology.</title>
        <authorList>
            <person name="Wiegand S."/>
            <person name="Jogler M."/>
            <person name="Boedeker C."/>
            <person name="Pinto D."/>
            <person name="Vollmers J."/>
            <person name="Rivas-Marin E."/>
            <person name="Kohn T."/>
            <person name="Peeters S.H."/>
            <person name="Heuer A."/>
            <person name="Rast P."/>
            <person name="Oberbeckmann S."/>
            <person name="Bunk B."/>
            <person name="Jeske O."/>
            <person name="Meyerdierks A."/>
            <person name="Storesund J.E."/>
            <person name="Kallscheuer N."/>
            <person name="Luecker S."/>
            <person name="Lage O.M."/>
            <person name="Pohl T."/>
            <person name="Merkel B.J."/>
            <person name="Hornburger P."/>
            <person name="Mueller R.-W."/>
            <person name="Bruemmer F."/>
            <person name="Labrenz M."/>
            <person name="Spormann A.M."/>
            <person name="Op den Camp H."/>
            <person name="Overmann J."/>
            <person name="Amann R."/>
            <person name="Jetten M.S.M."/>
            <person name="Mascher T."/>
            <person name="Medema M.H."/>
            <person name="Devos D.P."/>
            <person name="Kaster A.-K."/>
            <person name="Ovreas L."/>
            <person name="Rohde M."/>
            <person name="Galperin M.Y."/>
            <person name="Jogler C."/>
        </authorList>
    </citation>
    <scope>NUCLEOTIDE SEQUENCE [LARGE SCALE GENOMIC DNA]</scope>
    <source>
        <strain evidence="1 2">Enr13</strain>
    </source>
</reference>
<dbReference type="AlphaFoldDB" id="A0A518HNR2"/>
<evidence type="ECO:0000313" key="2">
    <source>
        <dbReference type="Proteomes" id="UP000319004"/>
    </source>
</evidence>
<dbReference type="EMBL" id="CP037423">
    <property type="protein sequence ID" value="QDV42485.1"/>
    <property type="molecule type" value="Genomic_DNA"/>
</dbReference>
<gene>
    <name evidence="1" type="ORF">Enr13x_23330</name>
</gene>
<dbReference type="RefSeq" id="WP_145386108.1">
    <property type="nucleotide sequence ID" value="NZ_CP037423.1"/>
</dbReference>
<dbReference type="KEGG" id="snep:Enr13x_23330"/>
<evidence type="ECO:0000313" key="1">
    <source>
        <dbReference type="EMBL" id="QDV42485.1"/>
    </source>
</evidence>
<name>A0A518HNR2_9BACT</name>